<feature type="transmembrane region" description="Helical" evidence="1">
    <location>
        <begin position="115"/>
        <end position="138"/>
    </location>
</feature>
<reference evidence="2" key="1">
    <citation type="submission" date="2020-05" db="EMBL/GenBank/DDBJ databases">
        <authorList>
            <person name="Chiriac C."/>
            <person name="Salcher M."/>
            <person name="Ghai R."/>
            <person name="Kavagutti S V."/>
        </authorList>
    </citation>
    <scope>NUCLEOTIDE SEQUENCE</scope>
</reference>
<keyword evidence="1" id="KW-1133">Transmembrane helix</keyword>
<sequence>MPLKLNVANKVFGRIIVQHVKGQQSAFPQHFVHVSRLQLGVAISPSVVPLLSGYEHEQPVEHVPLPPETLIHFCRSAYQRHVHDPVQGCSVVVVVVVDDVLVEVVVVVVPVPVVVVVVVGGAVLVVLVVVLVVVVVVVGGVSRQNPNPSCP</sequence>
<name>A0A6J7WYG8_9CAUD</name>
<gene>
    <name evidence="2" type="ORF">UFOVP365_46</name>
</gene>
<accession>A0A6J7WYG8</accession>
<feature type="transmembrane region" description="Helical" evidence="1">
    <location>
        <begin position="89"/>
        <end position="109"/>
    </location>
</feature>
<dbReference type="EMBL" id="LR798309">
    <property type="protein sequence ID" value="CAB5223046.1"/>
    <property type="molecule type" value="Genomic_DNA"/>
</dbReference>
<organism evidence="2">
    <name type="scientific">uncultured Caudovirales phage</name>
    <dbReference type="NCBI Taxonomy" id="2100421"/>
    <lineage>
        <taxon>Viruses</taxon>
        <taxon>Duplodnaviria</taxon>
        <taxon>Heunggongvirae</taxon>
        <taxon>Uroviricota</taxon>
        <taxon>Caudoviricetes</taxon>
        <taxon>Peduoviridae</taxon>
        <taxon>Maltschvirus</taxon>
        <taxon>Maltschvirus maltsch</taxon>
    </lineage>
</organism>
<proteinExistence type="predicted"/>
<protein>
    <submittedName>
        <fullName evidence="2">Uncharacterized protein</fullName>
    </submittedName>
</protein>
<evidence type="ECO:0000256" key="1">
    <source>
        <dbReference type="SAM" id="Phobius"/>
    </source>
</evidence>
<keyword evidence="1" id="KW-0472">Membrane</keyword>
<keyword evidence="1" id="KW-0812">Transmembrane</keyword>
<evidence type="ECO:0000313" key="2">
    <source>
        <dbReference type="EMBL" id="CAB5223046.1"/>
    </source>
</evidence>